<keyword evidence="3" id="KW-1185">Reference proteome</keyword>
<sequence length="76" mass="8890">MRGQYALLRLLLAGFMLYVAWPFIPQGTTFLAQLFWGGWLIFFLLVIGANSASLLQMIQLPIMEQKKERQRKTYNH</sequence>
<dbReference type="GeneID" id="66869976"/>
<feature type="transmembrane region" description="Helical" evidence="1">
    <location>
        <begin position="7"/>
        <end position="24"/>
    </location>
</feature>
<proteinExistence type="predicted"/>
<name>A0A0L0QQ92_VIRPA</name>
<accession>A0A0L0QQ92</accession>
<keyword evidence="1" id="KW-0812">Transmembrane</keyword>
<dbReference type="Proteomes" id="UP000036780">
    <property type="component" value="Unassembled WGS sequence"/>
</dbReference>
<keyword evidence="1" id="KW-0472">Membrane</keyword>
<gene>
    <name evidence="2" type="ORF">AFK71_20925</name>
</gene>
<protein>
    <submittedName>
        <fullName evidence="2">Uncharacterized protein</fullName>
    </submittedName>
</protein>
<dbReference type="EMBL" id="LGTO01000007">
    <property type="protein sequence ID" value="KNE20785.1"/>
    <property type="molecule type" value="Genomic_DNA"/>
</dbReference>
<dbReference type="AlphaFoldDB" id="A0A0L0QQ92"/>
<keyword evidence="1" id="KW-1133">Transmembrane helix</keyword>
<reference evidence="3" key="1">
    <citation type="submission" date="2015-07" db="EMBL/GenBank/DDBJ databases">
        <title>Fjat-10053 dsm26.</title>
        <authorList>
            <person name="Liu B."/>
            <person name="Wang J."/>
            <person name="Zhu Y."/>
            <person name="Liu G."/>
            <person name="Chen Q."/>
            <person name="Chen Z."/>
            <person name="Lan J."/>
            <person name="Che J."/>
            <person name="Ge C."/>
            <person name="Shi H."/>
            <person name="Pan Z."/>
            <person name="Liu X."/>
        </authorList>
    </citation>
    <scope>NUCLEOTIDE SEQUENCE [LARGE SCALE GENOMIC DNA]</scope>
    <source>
        <strain evidence="3">DSM 26</strain>
    </source>
</reference>
<dbReference type="PATRIC" id="fig|1473.5.peg.2963"/>
<feature type="transmembrane region" description="Helical" evidence="1">
    <location>
        <begin position="36"/>
        <end position="62"/>
    </location>
</feature>
<dbReference type="RefSeq" id="WP_050353370.1">
    <property type="nucleotide sequence ID" value="NZ_BOSN01000009.1"/>
</dbReference>
<dbReference type="OrthoDB" id="2721191at2"/>
<comment type="caution">
    <text evidence="2">The sequence shown here is derived from an EMBL/GenBank/DDBJ whole genome shotgun (WGS) entry which is preliminary data.</text>
</comment>
<evidence type="ECO:0000256" key="1">
    <source>
        <dbReference type="SAM" id="Phobius"/>
    </source>
</evidence>
<evidence type="ECO:0000313" key="3">
    <source>
        <dbReference type="Proteomes" id="UP000036780"/>
    </source>
</evidence>
<organism evidence="2 3">
    <name type="scientific">Virgibacillus pantothenticus</name>
    <dbReference type="NCBI Taxonomy" id="1473"/>
    <lineage>
        <taxon>Bacteria</taxon>
        <taxon>Bacillati</taxon>
        <taxon>Bacillota</taxon>
        <taxon>Bacilli</taxon>
        <taxon>Bacillales</taxon>
        <taxon>Bacillaceae</taxon>
        <taxon>Virgibacillus</taxon>
    </lineage>
</organism>
<evidence type="ECO:0000313" key="2">
    <source>
        <dbReference type="EMBL" id="KNE20785.1"/>
    </source>
</evidence>